<accession>A0A1X1JX27</accession>
<feature type="chain" id="PRO_5015071954" evidence="2">
    <location>
        <begin position="23"/>
        <end position="154"/>
    </location>
</feature>
<feature type="signal peptide" evidence="2">
    <location>
        <begin position="1"/>
        <end position="22"/>
    </location>
</feature>
<dbReference type="InterPro" id="IPR018920">
    <property type="entry name" value="EssA/YueC"/>
</dbReference>
<comment type="caution">
    <text evidence="3">The sequence shown here is derived from an EMBL/GenBank/DDBJ whole genome shotgun (WGS) entry which is preliminary data.</text>
</comment>
<evidence type="ECO:0000256" key="1">
    <source>
        <dbReference type="SAM" id="Phobius"/>
    </source>
</evidence>
<dbReference type="NCBIfam" id="TIGR03927">
    <property type="entry name" value="T7SS_EssA_Firm"/>
    <property type="match status" value="1"/>
</dbReference>
<proteinExistence type="predicted"/>
<evidence type="ECO:0000313" key="3">
    <source>
        <dbReference type="EMBL" id="ORO91704.1"/>
    </source>
</evidence>
<dbReference type="AlphaFoldDB" id="A0A1X1JX27"/>
<dbReference type="EMBL" id="NCVF01000026">
    <property type="protein sequence ID" value="ORO91704.1"/>
    <property type="molecule type" value="Genomic_DNA"/>
</dbReference>
<dbReference type="EMBL" id="NCVN01000081">
    <property type="protein sequence ID" value="ORP06111.1"/>
    <property type="molecule type" value="Genomic_DNA"/>
</dbReference>
<organism evidence="3 6">
    <name type="scientific">Streptococcus mitis</name>
    <dbReference type="NCBI Taxonomy" id="28037"/>
    <lineage>
        <taxon>Bacteria</taxon>
        <taxon>Bacillati</taxon>
        <taxon>Bacillota</taxon>
        <taxon>Bacilli</taxon>
        <taxon>Lactobacillales</taxon>
        <taxon>Streptococcaceae</taxon>
        <taxon>Streptococcus</taxon>
        <taxon>Streptococcus mitis group</taxon>
    </lineage>
</organism>
<reference evidence="5 6" key="1">
    <citation type="journal article" date="2016" name="Eur. J. Clin. Microbiol. Infect. Dis.">
        <title>Whole genome sequencing as a tool for phylogenetic analysis of clinical strains of Mitis group streptococci.</title>
        <authorList>
            <person name="Rasmussen L.H."/>
            <person name="Dargis R."/>
            <person name="Hojholt K."/>
            <person name="Christensen J.J."/>
            <person name="Skovgaard O."/>
            <person name="Justesen U.S."/>
            <person name="Rosenvinge F.S."/>
            <person name="Moser C."/>
            <person name="Lukjancenko O."/>
            <person name="Rasmussen S."/>
            <person name="Nielsen X.C."/>
        </authorList>
    </citation>
    <scope>NUCLEOTIDE SEQUENCE [LARGE SCALE GENOMIC DNA]</scope>
    <source>
        <strain evidence="4 5">B_009152_10</strain>
        <strain evidence="3 6">RH_50275_09</strain>
    </source>
</reference>
<name>A0A1X1JX27_STRMT</name>
<keyword evidence="1" id="KW-0812">Transmembrane</keyword>
<evidence type="ECO:0000313" key="5">
    <source>
        <dbReference type="Proteomes" id="UP000193206"/>
    </source>
</evidence>
<dbReference type="RefSeq" id="WP_084888617.1">
    <property type="nucleotide sequence ID" value="NZ_NCVF01000026.1"/>
</dbReference>
<keyword evidence="1" id="KW-1133">Transmembrane helix</keyword>
<evidence type="ECO:0000313" key="6">
    <source>
        <dbReference type="Proteomes" id="UP000193929"/>
    </source>
</evidence>
<gene>
    <name evidence="4" type="ORF">B7692_08490</name>
    <name evidence="3" type="ORF">B7700_09715</name>
</gene>
<protein>
    <submittedName>
        <fullName evidence="3">Type VII secretion protein EssA</fullName>
    </submittedName>
</protein>
<dbReference type="Proteomes" id="UP000193206">
    <property type="component" value="Unassembled WGS sequence"/>
</dbReference>
<feature type="transmembrane region" description="Helical" evidence="1">
    <location>
        <begin position="128"/>
        <end position="149"/>
    </location>
</feature>
<dbReference type="Proteomes" id="UP000193929">
    <property type="component" value="Unassembled WGS sequence"/>
</dbReference>
<reference evidence="3" key="2">
    <citation type="submission" date="2017-04" db="EMBL/GenBank/DDBJ databases">
        <authorList>
            <person name="Afonso C.L."/>
            <person name="Miller P.J."/>
            <person name="Scott M.A."/>
            <person name="Spackman E."/>
            <person name="Goraichik I."/>
            <person name="Dimitrov K.M."/>
            <person name="Suarez D.L."/>
            <person name="Swayne D.E."/>
        </authorList>
    </citation>
    <scope>NUCLEOTIDE SEQUENCE</scope>
    <source>
        <strain evidence="4">B_009152_10</strain>
        <strain evidence="3">RH_50275_09</strain>
    </source>
</reference>
<keyword evidence="2" id="KW-0732">Signal</keyword>
<sequence length="154" mass="17315">MKKIILLLLTLVACAAVSMAAADDLKDNRLQIDDSRLEKKEGLNFGLQSEQTKELFNEAIQKKLQEVQQYQEEQLITEGGQLFSAIEDPVKKSPVEQLFQPNSKITSKFQTNIGQLEKDGLSDFLPELAYVSLFLLLFVATAVMSYRLMAEGIE</sequence>
<evidence type="ECO:0000313" key="4">
    <source>
        <dbReference type="EMBL" id="ORP06111.1"/>
    </source>
</evidence>
<evidence type="ECO:0000256" key="2">
    <source>
        <dbReference type="SAM" id="SignalP"/>
    </source>
</evidence>
<keyword evidence="1" id="KW-0472">Membrane</keyword>